<dbReference type="PANTHER" id="PTHR21366:SF22">
    <property type="entry name" value="VOC DOMAIN-CONTAINING PROTEIN"/>
    <property type="match status" value="1"/>
</dbReference>
<evidence type="ECO:0000313" key="2">
    <source>
        <dbReference type="EMBL" id="QNP60049.1"/>
    </source>
</evidence>
<name>A0A7H0HHN3_9BURK</name>
<dbReference type="EMBL" id="CP060790">
    <property type="protein sequence ID" value="QNP60049.1"/>
    <property type="molecule type" value="Genomic_DNA"/>
</dbReference>
<dbReference type="InterPro" id="IPR050383">
    <property type="entry name" value="GlyoxalaseI/FosfomycinResist"/>
</dbReference>
<dbReference type="PANTHER" id="PTHR21366">
    <property type="entry name" value="GLYOXALASE FAMILY PROTEIN"/>
    <property type="match status" value="1"/>
</dbReference>
<feature type="domain" description="VOC" evidence="1">
    <location>
        <begin position="2"/>
        <end position="124"/>
    </location>
</feature>
<organism evidence="2 3">
    <name type="scientific">Paenacidovorax monticola</name>
    <dbReference type="NCBI Taxonomy" id="1926868"/>
    <lineage>
        <taxon>Bacteria</taxon>
        <taxon>Pseudomonadati</taxon>
        <taxon>Pseudomonadota</taxon>
        <taxon>Betaproteobacteria</taxon>
        <taxon>Burkholderiales</taxon>
        <taxon>Comamonadaceae</taxon>
        <taxon>Paenacidovorax</taxon>
    </lineage>
</organism>
<evidence type="ECO:0000259" key="1">
    <source>
        <dbReference type="PROSITE" id="PS51819"/>
    </source>
</evidence>
<protein>
    <submittedName>
        <fullName evidence="2">VOC family protein</fullName>
    </submittedName>
</protein>
<gene>
    <name evidence="2" type="ORF">H9L24_03740</name>
</gene>
<evidence type="ECO:0000313" key="3">
    <source>
        <dbReference type="Proteomes" id="UP000516057"/>
    </source>
</evidence>
<dbReference type="KEGG" id="amon:H9L24_03740"/>
<dbReference type="Gene3D" id="3.10.180.10">
    <property type="entry name" value="2,3-Dihydroxybiphenyl 1,2-Dioxygenase, domain 1"/>
    <property type="match status" value="1"/>
</dbReference>
<dbReference type="Proteomes" id="UP000516057">
    <property type="component" value="Chromosome"/>
</dbReference>
<dbReference type="PROSITE" id="PS51819">
    <property type="entry name" value="VOC"/>
    <property type="match status" value="1"/>
</dbReference>
<dbReference type="AlphaFoldDB" id="A0A7H0HHN3"/>
<dbReference type="Pfam" id="PF00903">
    <property type="entry name" value="Glyoxalase"/>
    <property type="match status" value="1"/>
</dbReference>
<dbReference type="SUPFAM" id="SSF54593">
    <property type="entry name" value="Glyoxalase/Bleomycin resistance protein/Dihydroxybiphenyl dioxygenase"/>
    <property type="match status" value="1"/>
</dbReference>
<keyword evidence="3" id="KW-1185">Reference proteome</keyword>
<dbReference type="InterPro" id="IPR029068">
    <property type="entry name" value="Glyas_Bleomycin-R_OHBP_Dase"/>
</dbReference>
<sequence>MKFGYTILYVQDVPRTVAFYEAAFGLAPRFVHESGDFGEMETGATALAFSSLALITQLGKNPRPAVAGAPCCEIAFTTPDVAAAVERAVQAGAALVQAPEPMPWGQTVAYVNDCNGFLVELCTPMGAEHAPSCSRWPARWRAGRRPRAGARAQARASGGIRG</sequence>
<accession>A0A7H0HHN3</accession>
<reference evidence="2 3" key="1">
    <citation type="submission" date="2020-08" db="EMBL/GenBank/DDBJ databases">
        <title>Genome sequence of Acidovorax monticola KACC 19171T.</title>
        <authorList>
            <person name="Hyun D.-W."/>
            <person name="Bae J.-W."/>
        </authorList>
    </citation>
    <scope>NUCLEOTIDE SEQUENCE [LARGE SCALE GENOMIC DNA]</scope>
    <source>
        <strain evidence="2 3">KACC 19171</strain>
    </source>
</reference>
<dbReference type="CDD" id="cd07264">
    <property type="entry name" value="VOC_like"/>
    <property type="match status" value="1"/>
</dbReference>
<proteinExistence type="predicted"/>
<dbReference type="InterPro" id="IPR037523">
    <property type="entry name" value="VOC_core"/>
</dbReference>
<dbReference type="InterPro" id="IPR004360">
    <property type="entry name" value="Glyas_Fos-R_dOase_dom"/>
</dbReference>